<dbReference type="AlphaFoldDB" id="A0A0L0SQL0"/>
<organism evidence="2 3">
    <name type="scientific">Allomyces macrogynus (strain ATCC 38327)</name>
    <name type="common">Allomyces javanicus var. macrogynus</name>
    <dbReference type="NCBI Taxonomy" id="578462"/>
    <lineage>
        <taxon>Eukaryota</taxon>
        <taxon>Fungi</taxon>
        <taxon>Fungi incertae sedis</taxon>
        <taxon>Blastocladiomycota</taxon>
        <taxon>Blastocladiomycetes</taxon>
        <taxon>Blastocladiales</taxon>
        <taxon>Blastocladiaceae</taxon>
        <taxon>Allomyces</taxon>
    </lineage>
</organism>
<dbReference type="OrthoDB" id="5595525at2759"/>
<reference evidence="3" key="2">
    <citation type="submission" date="2009-11" db="EMBL/GenBank/DDBJ databases">
        <title>The Genome Sequence of Allomyces macrogynus strain ATCC 38327.</title>
        <authorList>
            <consortium name="The Broad Institute Genome Sequencing Platform"/>
            <person name="Russ C."/>
            <person name="Cuomo C."/>
            <person name="Shea T."/>
            <person name="Young S.K."/>
            <person name="Zeng Q."/>
            <person name="Koehrsen M."/>
            <person name="Haas B."/>
            <person name="Borodovsky M."/>
            <person name="Guigo R."/>
            <person name="Alvarado L."/>
            <person name="Berlin A."/>
            <person name="Borenstein D."/>
            <person name="Chen Z."/>
            <person name="Engels R."/>
            <person name="Freedman E."/>
            <person name="Gellesch M."/>
            <person name="Goldberg J."/>
            <person name="Griggs A."/>
            <person name="Gujja S."/>
            <person name="Heiman D."/>
            <person name="Hepburn T."/>
            <person name="Howarth C."/>
            <person name="Jen D."/>
            <person name="Larson L."/>
            <person name="Lewis B."/>
            <person name="Mehta T."/>
            <person name="Park D."/>
            <person name="Pearson M."/>
            <person name="Roberts A."/>
            <person name="Saif S."/>
            <person name="Shenoy N."/>
            <person name="Sisk P."/>
            <person name="Stolte C."/>
            <person name="Sykes S."/>
            <person name="Walk T."/>
            <person name="White J."/>
            <person name="Yandava C."/>
            <person name="Burger G."/>
            <person name="Gray M.W."/>
            <person name="Holland P.W.H."/>
            <person name="King N."/>
            <person name="Lang F.B.F."/>
            <person name="Roger A.J."/>
            <person name="Ruiz-Trillo I."/>
            <person name="Lander E."/>
            <person name="Nusbaum C."/>
        </authorList>
    </citation>
    <scope>NUCLEOTIDE SEQUENCE [LARGE SCALE GENOMIC DNA]</scope>
    <source>
        <strain evidence="3">ATCC 38327</strain>
    </source>
</reference>
<sequence>MAPASKSSFRRNSPPSRPIRPLSFLALVVVALLVLTATLPRAAHASTSALPSTNMMDRILIAVRNHLNTPVGPLPPAGSSPAVVRATQTVTHTRTYTRTIVATPTYVARANNDDNDDDVAGSAASSPAPASDYAPPFDVASLLDARVQFAARAAPAVESADEEEVVLKSEDAISLTEWPLHVAAAIMHKPQSKTVVKRSWDEERVPARDRSAEVALELMAMVAMGAEEVLADARRYALLESRAW</sequence>
<protein>
    <submittedName>
        <fullName evidence="2">Uncharacterized protein</fullName>
    </submittedName>
</protein>
<proteinExistence type="predicted"/>
<dbReference type="Proteomes" id="UP000054350">
    <property type="component" value="Unassembled WGS sequence"/>
</dbReference>
<name>A0A0L0SQL0_ALLM3</name>
<dbReference type="VEuPathDB" id="FungiDB:AMAG_10019"/>
<feature type="region of interest" description="Disordered" evidence="1">
    <location>
        <begin position="109"/>
        <end position="131"/>
    </location>
</feature>
<feature type="compositionally biased region" description="Low complexity" evidence="1">
    <location>
        <begin position="120"/>
        <end position="131"/>
    </location>
</feature>
<gene>
    <name evidence="2" type="ORF">AMAG_10019</name>
</gene>
<dbReference type="EMBL" id="GG745345">
    <property type="protein sequence ID" value="KNE64664.1"/>
    <property type="molecule type" value="Genomic_DNA"/>
</dbReference>
<reference evidence="2 3" key="1">
    <citation type="submission" date="2009-11" db="EMBL/GenBank/DDBJ databases">
        <title>Annotation of Allomyces macrogynus ATCC 38327.</title>
        <authorList>
            <consortium name="The Broad Institute Genome Sequencing Platform"/>
            <person name="Russ C."/>
            <person name="Cuomo C."/>
            <person name="Burger G."/>
            <person name="Gray M.W."/>
            <person name="Holland P.W.H."/>
            <person name="King N."/>
            <person name="Lang F.B.F."/>
            <person name="Roger A.J."/>
            <person name="Ruiz-Trillo I."/>
            <person name="Young S.K."/>
            <person name="Zeng Q."/>
            <person name="Gargeya S."/>
            <person name="Fitzgerald M."/>
            <person name="Haas B."/>
            <person name="Abouelleil A."/>
            <person name="Alvarado L."/>
            <person name="Arachchi H.M."/>
            <person name="Berlin A."/>
            <person name="Chapman S.B."/>
            <person name="Gearin G."/>
            <person name="Goldberg J."/>
            <person name="Griggs A."/>
            <person name="Gujja S."/>
            <person name="Hansen M."/>
            <person name="Heiman D."/>
            <person name="Howarth C."/>
            <person name="Larimer J."/>
            <person name="Lui A."/>
            <person name="MacDonald P.J.P."/>
            <person name="McCowen C."/>
            <person name="Montmayeur A."/>
            <person name="Murphy C."/>
            <person name="Neiman D."/>
            <person name="Pearson M."/>
            <person name="Priest M."/>
            <person name="Roberts A."/>
            <person name="Saif S."/>
            <person name="Shea T."/>
            <person name="Sisk P."/>
            <person name="Stolte C."/>
            <person name="Sykes S."/>
            <person name="Wortman J."/>
            <person name="Nusbaum C."/>
            <person name="Birren B."/>
        </authorList>
    </citation>
    <scope>NUCLEOTIDE SEQUENCE [LARGE SCALE GENOMIC DNA]</scope>
    <source>
        <strain evidence="2 3">ATCC 38327</strain>
    </source>
</reference>
<accession>A0A0L0SQL0</accession>
<evidence type="ECO:0000313" key="3">
    <source>
        <dbReference type="Proteomes" id="UP000054350"/>
    </source>
</evidence>
<keyword evidence="3" id="KW-1185">Reference proteome</keyword>
<evidence type="ECO:0000256" key="1">
    <source>
        <dbReference type="SAM" id="MobiDB-lite"/>
    </source>
</evidence>
<evidence type="ECO:0000313" key="2">
    <source>
        <dbReference type="EMBL" id="KNE64664.1"/>
    </source>
</evidence>